<organism evidence="1 2">
    <name type="scientific">Streptomyces griseoruber</name>
    <dbReference type="NCBI Taxonomy" id="1943"/>
    <lineage>
        <taxon>Bacteria</taxon>
        <taxon>Bacillati</taxon>
        <taxon>Actinomycetota</taxon>
        <taxon>Actinomycetes</taxon>
        <taxon>Kitasatosporales</taxon>
        <taxon>Streptomycetaceae</taxon>
        <taxon>Streptomyces</taxon>
    </lineage>
</organism>
<dbReference type="Proteomes" id="UP000052982">
    <property type="component" value="Unassembled WGS sequence"/>
</dbReference>
<dbReference type="EMBL" id="LMWW01000031">
    <property type="protein sequence ID" value="KUN82607.1"/>
    <property type="molecule type" value="Genomic_DNA"/>
</dbReference>
<reference evidence="1 2" key="1">
    <citation type="submission" date="2015-10" db="EMBL/GenBank/DDBJ databases">
        <title>Draft genome sequence of Streptomyces griseoruber DSM 40281, type strain for the species Streptomyces griseoruber.</title>
        <authorList>
            <person name="Ruckert C."/>
            <person name="Winkler A."/>
            <person name="Kalinowski J."/>
            <person name="Kampfer P."/>
            <person name="Glaeser S."/>
        </authorList>
    </citation>
    <scope>NUCLEOTIDE SEQUENCE [LARGE SCALE GENOMIC DNA]</scope>
    <source>
        <strain evidence="1 2">DSM 40281</strain>
    </source>
</reference>
<gene>
    <name evidence="1" type="ORF">AQJ64_18975</name>
</gene>
<dbReference type="AlphaFoldDB" id="A0A101SYQ5"/>
<dbReference type="OrthoDB" id="4328520at2"/>
<protein>
    <recommendedName>
        <fullName evidence="3">Ribbon-helix-helix protein CopG domain-containing protein</fullName>
    </recommendedName>
</protein>
<evidence type="ECO:0000313" key="1">
    <source>
        <dbReference type="EMBL" id="KUN82607.1"/>
    </source>
</evidence>
<name>A0A101SYQ5_9ACTN</name>
<comment type="caution">
    <text evidence="1">The sequence shown here is derived from an EMBL/GenBank/DDBJ whole genome shotgun (WGS) entry which is preliminary data.</text>
</comment>
<evidence type="ECO:0000313" key="2">
    <source>
        <dbReference type="Proteomes" id="UP000052982"/>
    </source>
</evidence>
<sequence length="64" mass="6775">MLSLPLDPDLHRALADLADATGCGPEDIVLDAVRARLCAEGARVREVAETLAGAHAELLRRLGE</sequence>
<evidence type="ECO:0008006" key="3">
    <source>
        <dbReference type="Google" id="ProtNLM"/>
    </source>
</evidence>
<accession>A0A101SYQ5</accession>
<keyword evidence="2" id="KW-1185">Reference proteome</keyword>
<proteinExistence type="predicted"/>
<dbReference type="STRING" id="1943.AQJ64_18975"/>